<feature type="region of interest" description="Disordered" evidence="1">
    <location>
        <begin position="642"/>
        <end position="664"/>
    </location>
</feature>
<dbReference type="AlphaFoldDB" id="A0A2V2V665"/>
<organism evidence="2 3">
    <name type="scientific">Trypanosoma cruzi</name>
    <dbReference type="NCBI Taxonomy" id="5693"/>
    <lineage>
        <taxon>Eukaryota</taxon>
        <taxon>Discoba</taxon>
        <taxon>Euglenozoa</taxon>
        <taxon>Kinetoplastea</taxon>
        <taxon>Metakinetoplastina</taxon>
        <taxon>Trypanosomatida</taxon>
        <taxon>Trypanosomatidae</taxon>
        <taxon>Trypanosoma</taxon>
        <taxon>Schizotrypanum</taxon>
    </lineage>
</organism>
<evidence type="ECO:0000313" key="2">
    <source>
        <dbReference type="EMBL" id="PWU91849.1"/>
    </source>
</evidence>
<feature type="compositionally biased region" description="Gly residues" evidence="1">
    <location>
        <begin position="648"/>
        <end position="664"/>
    </location>
</feature>
<proteinExistence type="predicted"/>
<comment type="caution">
    <text evidence="2">The sequence shown here is derived from an EMBL/GenBank/DDBJ whole genome shotgun (WGS) entry which is preliminary data.</text>
</comment>
<dbReference type="VEuPathDB" id="TriTrypDB:TCSYLVIO_006923"/>
<dbReference type="VEuPathDB" id="TriTrypDB:Tc_MARK_5677"/>
<dbReference type="VEuPathDB" id="TriTrypDB:TcBrA4_0067400"/>
<gene>
    <name evidence="2" type="ORF">C4B63_41g223</name>
</gene>
<dbReference type="VEuPathDB" id="TriTrypDB:BCY84_19422"/>
<feature type="compositionally biased region" description="Acidic residues" evidence="1">
    <location>
        <begin position="553"/>
        <end position="567"/>
    </location>
</feature>
<dbReference type="VEuPathDB" id="TriTrypDB:TcCLB.506529.290"/>
<feature type="region of interest" description="Disordered" evidence="1">
    <location>
        <begin position="65"/>
        <end position="84"/>
    </location>
</feature>
<protein>
    <submittedName>
        <fullName evidence="2">Uncharacterized protein</fullName>
    </submittedName>
</protein>
<dbReference type="Proteomes" id="UP000246121">
    <property type="component" value="Unassembled WGS sequence"/>
</dbReference>
<dbReference type="VEuPathDB" id="TriTrypDB:TCDM_05007"/>
<evidence type="ECO:0000313" key="3">
    <source>
        <dbReference type="Proteomes" id="UP000246121"/>
    </source>
</evidence>
<dbReference type="VEuPathDB" id="TriTrypDB:C4B63_41g223"/>
<dbReference type="VEuPathDB" id="TriTrypDB:C3747_78g96"/>
<name>A0A2V2V665_TRYCR</name>
<dbReference type="EMBL" id="PRFA01000041">
    <property type="protein sequence ID" value="PWU91849.1"/>
    <property type="molecule type" value="Genomic_DNA"/>
</dbReference>
<feature type="region of interest" description="Disordered" evidence="1">
    <location>
        <begin position="1"/>
        <end position="21"/>
    </location>
</feature>
<dbReference type="VEuPathDB" id="TriTrypDB:TcCL_NonESM01459"/>
<evidence type="ECO:0000256" key="1">
    <source>
        <dbReference type="SAM" id="MobiDB-lite"/>
    </source>
</evidence>
<dbReference type="VEuPathDB" id="TriTrypDB:TcG_02362"/>
<dbReference type="VEuPathDB" id="TriTrypDB:TcCLB.510887.40"/>
<reference evidence="2 3" key="1">
    <citation type="journal article" date="2018" name="Microb. Genom.">
        <title>Expanding an expanded genome: long-read sequencing of Trypanosoma cruzi.</title>
        <authorList>
            <person name="Berna L."/>
            <person name="Rodriguez M."/>
            <person name="Chiribao M.L."/>
            <person name="Parodi-Talice A."/>
            <person name="Pita S."/>
            <person name="Rijo G."/>
            <person name="Alvarez-Valin F."/>
            <person name="Robello C."/>
        </authorList>
    </citation>
    <scope>NUCLEOTIDE SEQUENCE [LARGE SCALE GENOMIC DNA]</scope>
    <source>
        <strain evidence="2 3">Dm28c</strain>
    </source>
</reference>
<sequence length="697" mass="76581">MTGGMRSPRCNASPPPTCHDDTHTLSKSASMAFWLTGVTCVSADHLQPVSSPKEEADGRDAVVKQGEKEERHEHAFDRNGKSECRGTMHLAPLTRTATGTVAWLREERMLNGSKGSNRADRVGGVHKSSTSSASRVPVHVVDETVMCNLVPLLPRTHAQFGFVSQIVPCTLWPLPLDDAPTTARAMSLQHAAALASELHYDSLRRLEAPTTFLSSPTASPGALVEWHSGGVGYTTDTEGLWEEQRMVRERYYHLPPFFMDDDAPHTSSTAVENAEEGNGDGVDDLRQRVVRLRTPPSTLTGAVREQLHRFCRLQQERLLRNDRSEWVLCFARLMTITYELNAVLEQLTTQRDISNANPMATATHSLSLAATDTAGCCCDCGCVLPTCDALLDEIFLIGIVPNGEPHRLSLVSPSEAHRILVEQQRKTHASVDDGGGNLAETTAVTAEPQQAIAESLMDLMTSALRESLCRRICVQYELLRILRVKGLAEAHRDLVLQYSRWYTSVPTPLAVLHVFAGSTLFAPLVAQRWPNRSSPRLGVMNSEVGVKRKRGEDEEDVDGVDEEDDVEEKGNRNIEEERDEEKEEKPHSTSLSHNGEDLNGVADFVMTTPTMGVPFEMDLLDDDYPARFAAWMRRHGSGNAGINNNAGNSGGGSSSNHGGNIGGGCDEGTLTTTVGWLRRHRRTMTLKEIGAFARKKH</sequence>
<accession>A0A2V2V665</accession>
<dbReference type="VEuPathDB" id="TriTrypDB:ECC02_002461"/>
<feature type="region of interest" description="Disordered" evidence="1">
    <location>
        <begin position="536"/>
        <end position="598"/>
    </location>
</feature>